<dbReference type="EMBL" id="JAXIOK010000005">
    <property type="protein sequence ID" value="KAK4770349.1"/>
    <property type="molecule type" value="Genomic_DNA"/>
</dbReference>
<dbReference type="Proteomes" id="UP001345219">
    <property type="component" value="Chromosome 24"/>
</dbReference>
<evidence type="ECO:0000313" key="2">
    <source>
        <dbReference type="Proteomes" id="UP001345219"/>
    </source>
</evidence>
<accession>A0AAN7KQ77</accession>
<name>A0AAN7KQ77_9MYRT</name>
<proteinExistence type="predicted"/>
<comment type="caution">
    <text evidence="1">The sequence shown here is derived from an EMBL/GenBank/DDBJ whole genome shotgun (WGS) entry which is preliminary data.</text>
</comment>
<organism evidence="1 2">
    <name type="scientific">Trapa incisa</name>
    <dbReference type="NCBI Taxonomy" id="236973"/>
    <lineage>
        <taxon>Eukaryota</taxon>
        <taxon>Viridiplantae</taxon>
        <taxon>Streptophyta</taxon>
        <taxon>Embryophyta</taxon>
        <taxon>Tracheophyta</taxon>
        <taxon>Spermatophyta</taxon>
        <taxon>Magnoliopsida</taxon>
        <taxon>eudicotyledons</taxon>
        <taxon>Gunneridae</taxon>
        <taxon>Pentapetalae</taxon>
        <taxon>rosids</taxon>
        <taxon>malvids</taxon>
        <taxon>Myrtales</taxon>
        <taxon>Lythraceae</taxon>
        <taxon>Trapa</taxon>
    </lineage>
</organism>
<reference evidence="1 2" key="1">
    <citation type="journal article" date="2023" name="Hortic Res">
        <title>Pangenome of water caltrop reveals structural variations and asymmetric subgenome divergence after allopolyploidization.</title>
        <authorList>
            <person name="Zhang X."/>
            <person name="Chen Y."/>
            <person name="Wang L."/>
            <person name="Yuan Y."/>
            <person name="Fang M."/>
            <person name="Shi L."/>
            <person name="Lu R."/>
            <person name="Comes H.P."/>
            <person name="Ma Y."/>
            <person name="Chen Y."/>
            <person name="Huang G."/>
            <person name="Zhou Y."/>
            <person name="Zheng Z."/>
            <person name="Qiu Y."/>
        </authorList>
    </citation>
    <scope>NUCLEOTIDE SEQUENCE [LARGE SCALE GENOMIC DNA]</scope>
    <source>
        <tissue evidence="1">Roots</tissue>
    </source>
</reference>
<dbReference type="AlphaFoldDB" id="A0AAN7KQ77"/>
<sequence length="83" mass="9371">MGPDPEFAIVRFTRTHMGQDEELKAAAFIAKTNPSTCWSPLHVKIKAQIAELGTEQDRKCHRHRRFSPCSLPSSNHIQGSITR</sequence>
<evidence type="ECO:0000313" key="1">
    <source>
        <dbReference type="EMBL" id="KAK4770349.1"/>
    </source>
</evidence>
<keyword evidence="2" id="KW-1185">Reference proteome</keyword>
<gene>
    <name evidence="1" type="ORF">SAY87_030881</name>
</gene>
<protein>
    <submittedName>
        <fullName evidence="1">Uncharacterized protein</fullName>
    </submittedName>
</protein>